<feature type="chain" id="PRO_5022767909" evidence="2">
    <location>
        <begin position="22"/>
        <end position="488"/>
    </location>
</feature>
<dbReference type="SUPFAM" id="SSF56300">
    <property type="entry name" value="Metallo-dependent phosphatases"/>
    <property type="match status" value="1"/>
</dbReference>
<feature type="region of interest" description="Disordered" evidence="1">
    <location>
        <begin position="444"/>
        <end position="466"/>
    </location>
</feature>
<evidence type="ECO:0000256" key="1">
    <source>
        <dbReference type="SAM" id="MobiDB-lite"/>
    </source>
</evidence>
<dbReference type="GO" id="GO:0016791">
    <property type="term" value="F:phosphatase activity"/>
    <property type="evidence" value="ECO:0007669"/>
    <property type="project" value="TreeGrafter"/>
</dbReference>
<dbReference type="GO" id="GO:0006798">
    <property type="term" value="P:polyphosphate catabolic process"/>
    <property type="evidence" value="ECO:0007669"/>
    <property type="project" value="TreeGrafter"/>
</dbReference>
<dbReference type="GO" id="GO:0005737">
    <property type="term" value="C:cytoplasm"/>
    <property type="evidence" value="ECO:0007669"/>
    <property type="project" value="TreeGrafter"/>
</dbReference>
<dbReference type="AlphaFoldDB" id="A0A5C3M506"/>
<evidence type="ECO:0000313" key="5">
    <source>
        <dbReference type="Proteomes" id="UP000308652"/>
    </source>
</evidence>
<feature type="domain" description="Calcineurin-like phosphoesterase" evidence="3">
    <location>
        <begin position="66"/>
        <end position="145"/>
    </location>
</feature>
<dbReference type="PANTHER" id="PTHR42850:SF4">
    <property type="entry name" value="ZINC-DEPENDENT ENDOPOLYPHOSPHATASE"/>
    <property type="match status" value="1"/>
</dbReference>
<evidence type="ECO:0000256" key="2">
    <source>
        <dbReference type="SAM" id="SignalP"/>
    </source>
</evidence>
<name>A0A5C3M506_9AGAR</name>
<dbReference type="Pfam" id="PF00149">
    <property type="entry name" value="Metallophos"/>
    <property type="match status" value="1"/>
</dbReference>
<evidence type="ECO:0000313" key="4">
    <source>
        <dbReference type="EMBL" id="TFK40392.1"/>
    </source>
</evidence>
<feature type="signal peptide" evidence="2">
    <location>
        <begin position="1"/>
        <end position="21"/>
    </location>
</feature>
<keyword evidence="2" id="KW-0732">Signal</keyword>
<accession>A0A5C3M506</accession>
<dbReference type="InterPro" id="IPR050126">
    <property type="entry name" value="Ap4A_hydrolase"/>
</dbReference>
<proteinExistence type="predicted"/>
<dbReference type="STRING" id="68775.A0A5C3M506"/>
<dbReference type="Proteomes" id="UP000308652">
    <property type="component" value="Unassembled WGS sequence"/>
</dbReference>
<dbReference type="InterPro" id="IPR004843">
    <property type="entry name" value="Calcineurin-like_PHP"/>
</dbReference>
<keyword evidence="5" id="KW-1185">Reference proteome</keyword>
<dbReference type="OrthoDB" id="10267127at2759"/>
<sequence>MQSAACHILAFCLITASLVFALLRGFVDNARWSLNSVEEYIPDFSRYEYIRTLSELEFPVDDPHRRVIVVGDIHGMIRPFQTLLEHISYTPTSDVLIHVGDFITKGPHKGSMSTLQFMTTHNITGVRGNHDQKVIEWRGWLDWIQTLPGGRSWLASTYRRWKAAERRGEKLAHWVKGERRRSHGQAEAKWWALVPVNWVLFSDQYKIATELSQEQMRYLLALPLKLYIPSAHTFIVHAGLLPSDPRYPYWHGRQPLATVPRKLDGEMGVEEHGDEGEVNATVHYMRTIQEVALLTQVPQNTDPWVTLNMRGLIGDKVTRSKKGKPWSQVWKHDMSHCAGFDYEKIISTKTGKHSLPCYPSTVIYGHAAMRGLDIKRWTLGLDSGCVYKRELTALVIGPKTRESSFSNTFDNEEVKEDEYELYEDEDSFGDPPVDAQSVLENVLDSRSPKSHFESQSQPLHAEKSKKNGAIVKFGDTGWARVVKVKCTA</sequence>
<dbReference type="Gene3D" id="3.60.21.10">
    <property type="match status" value="1"/>
</dbReference>
<dbReference type="PANTHER" id="PTHR42850">
    <property type="entry name" value="METALLOPHOSPHOESTERASE"/>
    <property type="match status" value="1"/>
</dbReference>
<protein>
    <submittedName>
        <fullName evidence="4">Metallo-dependent phosphatase-like protein</fullName>
    </submittedName>
</protein>
<dbReference type="GO" id="GO:0000298">
    <property type="term" value="F:endopolyphosphatase activity"/>
    <property type="evidence" value="ECO:0007669"/>
    <property type="project" value="TreeGrafter"/>
</dbReference>
<gene>
    <name evidence="4" type="ORF">BDQ12DRAFT_628366</name>
</gene>
<dbReference type="EMBL" id="ML213597">
    <property type="protein sequence ID" value="TFK40392.1"/>
    <property type="molecule type" value="Genomic_DNA"/>
</dbReference>
<evidence type="ECO:0000259" key="3">
    <source>
        <dbReference type="Pfam" id="PF00149"/>
    </source>
</evidence>
<organism evidence="4 5">
    <name type="scientific">Crucibulum laeve</name>
    <dbReference type="NCBI Taxonomy" id="68775"/>
    <lineage>
        <taxon>Eukaryota</taxon>
        <taxon>Fungi</taxon>
        <taxon>Dikarya</taxon>
        <taxon>Basidiomycota</taxon>
        <taxon>Agaricomycotina</taxon>
        <taxon>Agaricomycetes</taxon>
        <taxon>Agaricomycetidae</taxon>
        <taxon>Agaricales</taxon>
        <taxon>Agaricineae</taxon>
        <taxon>Nidulariaceae</taxon>
        <taxon>Crucibulum</taxon>
    </lineage>
</organism>
<dbReference type="InterPro" id="IPR029052">
    <property type="entry name" value="Metallo-depent_PP-like"/>
</dbReference>
<reference evidence="4 5" key="1">
    <citation type="journal article" date="2019" name="Nat. Ecol. Evol.">
        <title>Megaphylogeny resolves global patterns of mushroom evolution.</title>
        <authorList>
            <person name="Varga T."/>
            <person name="Krizsan K."/>
            <person name="Foldi C."/>
            <person name="Dima B."/>
            <person name="Sanchez-Garcia M."/>
            <person name="Sanchez-Ramirez S."/>
            <person name="Szollosi G.J."/>
            <person name="Szarkandi J.G."/>
            <person name="Papp V."/>
            <person name="Albert L."/>
            <person name="Andreopoulos W."/>
            <person name="Angelini C."/>
            <person name="Antonin V."/>
            <person name="Barry K.W."/>
            <person name="Bougher N.L."/>
            <person name="Buchanan P."/>
            <person name="Buyck B."/>
            <person name="Bense V."/>
            <person name="Catcheside P."/>
            <person name="Chovatia M."/>
            <person name="Cooper J."/>
            <person name="Damon W."/>
            <person name="Desjardin D."/>
            <person name="Finy P."/>
            <person name="Geml J."/>
            <person name="Haridas S."/>
            <person name="Hughes K."/>
            <person name="Justo A."/>
            <person name="Karasinski D."/>
            <person name="Kautmanova I."/>
            <person name="Kiss B."/>
            <person name="Kocsube S."/>
            <person name="Kotiranta H."/>
            <person name="LaButti K.M."/>
            <person name="Lechner B.E."/>
            <person name="Liimatainen K."/>
            <person name="Lipzen A."/>
            <person name="Lukacs Z."/>
            <person name="Mihaltcheva S."/>
            <person name="Morgado L.N."/>
            <person name="Niskanen T."/>
            <person name="Noordeloos M.E."/>
            <person name="Ohm R.A."/>
            <person name="Ortiz-Santana B."/>
            <person name="Ovrebo C."/>
            <person name="Racz N."/>
            <person name="Riley R."/>
            <person name="Savchenko A."/>
            <person name="Shiryaev A."/>
            <person name="Soop K."/>
            <person name="Spirin V."/>
            <person name="Szebenyi C."/>
            <person name="Tomsovsky M."/>
            <person name="Tulloss R.E."/>
            <person name="Uehling J."/>
            <person name="Grigoriev I.V."/>
            <person name="Vagvolgyi C."/>
            <person name="Papp T."/>
            <person name="Martin F.M."/>
            <person name="Miettinen O."/>
            <person name="Hibbett D.S."/>
            <person name="Nagy L.G."/>
        </authorList>
    </citation>
    <scope>NUCLEOTIDE SEQUENCE [LARGE SCALE GENOMIC DNA]</scope>
    <source>
        <strain evidence="4 5">CBS 166.37</strain>
    </source>
</reference>